<proteinExistence type="predicted"/>
<organism evidence="1">
    <name type="scientific">Arundo donax</name>
    <name type="common">Giant reed</name>
    <name type="synonym">Donax arundinaceus</name>
    <dbReference type="NCBI Taxonomy" id="35708"/>
    <lineage>
        <taxon>Eukaryota</taxon>
        <taxon>Viridiplantae</taxon>
        <taxon>Streptophyta</taxon>
        <taxon>Embryophyta</taxon>
        <taxon>Tracheophyta</taxon>
        <taxon>Spermatophyta</taxon>
        <taxon>Magnoliopsida</taxon>
        <taxon>Liliopsida</taxon>
        <taxon>Poales</taxon>
        <taxon>Poaceae</taxon>
        <taxon>PACMAD clade</taxon>
        <taxon>Arundinoideae</taxon>
        <taxon>Arundineae</taxon>
        <taxon>Arundo</taxon>
    </lineage>
</organism>
<reference evidence="1" key="1">
    <citation type="submission" date="2014-09" db="EMBL/GenBank/DDBJ databases">
        <authorList>
            <person name="Magalhaes I.L.F."/>
            <person name="Oliveira U."/>
            <person name="Santos F.R."/>
            <person name="Vidigal T.H.D.A."/>
            <person name="Brescovit A.D."/>
            <person name="Santos A.J."/>
        </authorList>
    </citation>
    <scope>NUCLEOTIDE SEQUENCE</scope>
    <source>
        <tissue evidence="1">Shoot tissue taken approximately 20 cm above the soil surface</tissue>
    </source>
</reference>
<sequence length="201" mass="22366">MSTRLKYRKPLTLNRIPPDLRQGTLHSLTPTKPVLNSTDRSLHTVTAFSFFLFIERERERERESCRPEGACAGVISAAAQCSADVQCSIYSSPENMMERSTISSSNLPTPLVSLYCPATDRSGTSSGPFLLCRDQVHIDSMHTMKKAEMIAGGPHGSTTICICTVASDRTRRVRMIENYSSLRLHALHLCFHDKSCMQIAN</sequence>
<dbReference type="EMBL" id="GBRH01242347">
    <property type="protein sequence ID" value="JAD55548.1"/>
    <property type="molecule type" value="Transcribed_RNA"/>
</dbReference>
<reference evidence="1" key="2">
    <citation type="journal article" date="2015" name="Data Brief">
        <title>Shoot transcriptome of the giant reed, Arundo donax.</title>
        <authorList>
            <person name="Barrero R.A."/>
            <person name="Guerrero F.D."/>
            <person name="Moolhuijzen P."/>
            <person name="Goolsby J.A."/>
            <person name="Tidwell J."/>
            <person name="Bellgard S.E."/>
            <person name="Bellgard M.I."/>
        </authorList>
    </citation>
    <scope>NUCLEOTIDE SEQUENCE</scope>
    <source>
        <tissue evidence="1">Shoot tissue taken approximately 20 cm above the soil surface</tissue>
    </source>
</reference>
<dbReference type="AlphaFoldDB" id="A0A0A9B0A0"/>
<evidence type="ECO:0000313" key="1">
    <source>
        <dbReference type="EMBL" id="JAD55548.1"/>
    </source>
</evidence>
<name>A0A0A9B0A0_ARUDO</name>
<accession>A0A0A9B0A0</accession>
<protein>
    <submittedName>
        <fullName evidence="1">Uncharacterized protein</fullName>
    </submittedName>
</protein>